<dbReference type="PANTHER" id="PTHR32410">
    <property type="entry name" value="CYSTEINE/HISTIDINE-RICH C1 DOMAIN FAMILY PROTEIN"/>
    <property type="match status" value="1"/>
</dbReference>
<feature type="domain" description="Zinc finger PHD-type" evidence="5">
    <location>
        <begin position="34"/>
        <end position="104"/>
    </location>
</feature>
<keyword evidence="7" id="KW-1185">Reference proteome</keyword>
<dbReference type="InterPro" id="IPR053192">
    <property type="entry name" value="Vacuole_Formation_Reg"/>
</dbReference>
<evidence type="ECO:0000256" key="1">
    <source>
        <dbReference type="ARBA" id="ARBA00022723"/>
    </source>
</evidence>
<dbReference type="EMBL" id="CACVBM020001139">
    <property type="protein sequence ID" value="CAA7033845.1"/>
    <property type="molecule type" value="Genomic_DNA"/>
</dbReference>
<organism evidence="6 7">
    <name type="scientific">Microthlaspi erraticum</name>
    <dbReference type="NCBI Taxonomy" id="1685480"/>
    <lineage>
        <taxon>Eukaryota</taxon>
        <taxon>Viridiplantae</taxon>
        <taxon>Streptophyta</taxon>
        <taxon>Embryophyta</taxon>
        <taxon>Tracheophyta</taxon>
        <taxon>Spermatophyta</taxon>
        <taxon>Magnoliopsida</taxon>
        <taxon>eudicotyledons</taxon>
        <taxon>Gunneridae</taxon>
        <taxon>Pentapetalae</taxon>
        <taxon>rosids</taxon>
        <taxon>malvids</taxon>
        <taxon>Brassicales</taxon>
        <taxon>Brassicaceae</taxon>
        <taxon>Coluteocarpeae</taxon>
        <taxon>Microthlaspi</taxon>
    </lineage>
</organism>
<feature type="domain" description="Zinc finger PHD-type" evidence="5">
    <location>
        <begin position="404"/>
        <end position="470"/>
    </location>
</feature>
<dbReference type="GO" id="GO:0008270">
    <property type="term" value="F:zinc ion binding"/>
    <property type="evidence" value="ECO:0007669"/>
    <property type="project" value="UniProtKB-KW"/>
</dbReference>
<proteinExistence type="predicted"/>
<protein>
    <recommendedName>
        <fullName evidence="5">Zinc finger PHD-type domain-containing protein</fullName>
    </recommendedName>
</protein>
<keyword evidence="1" id="KW-0479">Metal-binding</keyword>
<name>A0A6D2J442_9BRAS</name>
<dbReference type="InterPro" id="IPR004146">
    <property type="entry name" value="DC1"/>
</dbReference>
<dbReference type="InterPro" id="IPR046349">
    <property type="entry name" value="C1-like_sf"/>
</dbReference>
<gene>
    <name evidence="6" type="ORF">MERR_LOCUS21080</name>
</gene>
<comment type="caution">
    <text evidence="6">The sequence shown here is derived from an EMBL/GenBank/DDBJ whole genome shotgun (WGS) entry which is preliminary data.</text>
</comment>
<keyword evidence="4" id="KW-0862">Zinc</keyword>
<evidence type="ECO:0000256" key="4">
    <source>
        <dbReference type="ARBA" id="ARBA00022833"/>
    </source>
</evidence>
<evidence type="ECO:0000313" key="7">
    <source>
        <dbReference type="Proteomes" id="UP000467841"/>
    </source>
</evidence>
<accession>A0A6D2J442</accession>
<evidence type="ECO:0000256" key="3">
    <source>
        <dbReference type="ARBA" id="ARBA00022771"/>
    </source>
</evidence>
<dbReference type="Pfam" id="PF03107">
    <property type="entry name" value="C1_2"/>
    <property type="match status" value="5"/>
</dbReference>
<dbReference type="SMART" id="SM00249">
    <property type="entry name" value="PHD"/>
    <property type="match status" value="3"/>
</dbReference>
<sequence length="511" mass="58888">MSMYPMEYPDEINHPWHPQHPLRIIELESISDVICRSCGKQTQEKEEEEAKETRCYGCTTCGDFDVHLDCAKNPPPLVVDQTKIHKHPLTLLPREVSFICNACGTKGKASPYVCLSCCFMIHIDCINLPRVIRINHHPHRVSHTLSLPSDLKLNCQVCHKGIDSRYGAYSCLECPTFHVHVGCATIRNVWDGVELDGVPGEKTPPPPFNVTSEDRIKHFSHEEHELRRITDDCDDHNARCYACNLDVFTEPFYKCVESLCGFILHEECAKLPRETRSPIHRHTLTLHYEEVTDIFPCKSCCHVSNGFRYSCSQCRFLHFDSKCVSVTERLLRGGHRHPLYFKFDYRTCCACEQIKLTPVSCGDCRFALCFECATLPKRIRYKDDAHLLSLNNDGKLSEDLQKNWCDSCETQVNPLKIFYECRSCRTAVHTSCARGGDLRNMRVGSKFQFVDQFQVVATDQLKLRRCNFCERHHEGPAMLTILSDEGNIIPYCSYYCLDRIVFFVQYCMLRN</sequence>
<dbReference type="PANTHER" id="PTHR32410:SF211">
    <property type="entry name" value="CYSTEINE_HISTIDINE-RICH C1 DOMAIN FAMILY PROTEIN"/>
    <property type="match status" value="1"/>
</dbReference>
<keyword evidence="3" id="KW-0863">Zinc-finger</keyword>
<dbReference type="SUPFAM" id="SSF57889">
    <property type="entry name" value="Cysteine-rich domain"/>
    <property type="match status" value="4"/>
</dbReference>
<feature type="domain" description="Zinc finger PHD-type" evidence="5">
    <location>
        <begin position="239"/>
        <end position="301"/>
    </location>
</feature>
<evidence type="ECO:0000259" key="5">
    <source>
        <dbReference type="SMART" id="SM00249"/>
    </source>
</evidence>
<dbReference type="InterPro" id="IPR001965">
    <property type="entry name" value="Znf_PHD"/>
</dbReference>
<reference evidence="6" key="1">
    <citation type="submission" date="2020-01" db="EMBL/GenBank/DDBJ databases">
        <authorList>
            <person name="Mishra B."/>
        </authorList>
    </citation>
    <scope>NUCLEOTIDE SEQUENCE [LARGE SCALE GENOMIC DNA]</scope>
</reference>
<evidence type="ECO:0000313" key="6">
    <source>
        <dbReference type="EMBL" id="CAA7033845.1"/>
    </source>
</evidence>
<evidence type="ECO:0000256" key="2">
    <source>
        <dbReference type="ARBA" id="ARBA00022737"/>
    </source>
</evidence>
<dbReference type="Proteomes" id="UP000467841">
    <property type="component" value="Unassembled WGS sequence"/>
</dbReference>
<dbReference type="OrthoDB" id="1884766at2759"/>
<dbReference type="AlphaFoldDB" id="A0A6D2J442"/>
<keyword evidence="2" id="KW-0677">Repeat</keyword>